<dbReference type="AlphaFoldDB" id="W7YE45"/>
<feature type="transmembrane region" description="Helical" evidence="1">
    <location>
        <begin position="180"/>
        <end position="201"/>
    </location>
</feature>
<evidence type="ECO:0000256" key="1">
    <source>
        <dbReference type="SAM" id="Phobius"/>
    </source>
</evidence>
<comment type="caution">
    <text evidence="2">The sequence shown here is derived from an EMBL/GenBank/DDBJ whole genome shotgun (WGS) entry which is preliminary data.</text>
</comment>
<sequence>MTRNKYVVAFRIGFQSSLEYRFNFFLSLLSAAFPMIVQYYMWTAVYANAGEKDVFGYSYREMIMYTILAAVVSKLVISNIESSIAEDIKSGGLNKYIIQPIYYFGFRISSYIGQRLMYFTISLCIILALTYILNTFYSLKTEEERILIFCLSIILSVILSFLISYAICACAFWLSEISYFFVVTSLLINMMSGGIFPLEIFGERLQQIFRLLPFHYLIYFPVNVLSGKISGHQIWQGIMGQGVWIILLLLICHLVWKRGMKRYLGLGG</sequence>
<feature type="transmembrane region" description="Helical" evidence="1">
    <location>
        <begin position="238"/>
        <end position="256"/>
    </location>
</feature>
<reference evidence="2 3" key="1">
    <citation type="journal article" date="2014" name="Genome Announc.">
        <title>Draft Genome Sequence of Paenibacillus pini JCM 16418T, Isolated from the Rhizosphere of Pine Tree.</title>
        <authorList>
            <person name="Yuki M."/>
            <person name="Oshima K."/>
            <person name="Suda W."/>
            <person name="Oshida Y."/>
            <person name="Kitamura K."/>
            <person name="Iida Y."/>
            <person name="Hattori M."/>
            <person name="Ohkuma M."/>
        </authorList>
    </citation>
    <scope>NUCLEOTIDE SEQUENCE [LARGE SCALE GENOMIC DNA]</scope>
    <source>
        <strain evidence="2 3">JCM 16418</strain>
    </source>
</reference>
<gene>
    <name evidence="2" type="ORF">JCM16418_3310</name>
</gene>
<dbReference type="EMBL" id="BAVZ01000010">
    <property type="protein sequence ID" value="GAF09190.1"/>
    <property type="molecule type" value="Genomic_DNA"/>
</dbReference>
<dbReference type="RefSeq" id="WP_036650399.1">
    <property type="nucleotide sequence ID" value="NZ_BAVZ01000010.1"/>
</dbReference>
<dbReference type="STRING" id="1236976.JCM16418_3310"/>
<keyword evidence="1" id="KW-1133">Transmembrane helix</keyword>
<evidence type="ECO:0000313" key="3">
    <source>
        <dbReference type="Proteomes" id="UP000019364"/>
    </source>
</evidence>
<feature type="transmembrane region" description="Helical" evidence="1">
    <location>
        <begin position="20"/>
        <end position="42"/>
    </location>
</feature>
<protein>
    <recommendedName>
        <fullName evidence="4">ABC transporter permease</fullName>
    </recommendedName>
</protein>
<accession>W7YE45</accession>
<name>W7YE45_9BACL</name>
<dbReference type="PANTHER" id="PTHR36832:SF1">
    <property type="entry name" value="SLR1174 PROTEIN"/>
    <property type="match status" value="1"/>
</dbReference>
<evidence type="ECO:0000313" key="2">
    <source>
        <dbReference type="EMBL" id="GAF09190.1"/>
    </source>
</evidence>
<feature type="transmembrane region" description="Helical" evidence="1">
    <location>
        <begin position="116"/>
        <end position="134"/>
    </location>
</feature>
<dbReference type="PANTHER" id="PTHR36832">
    <property type="entry name" value="SLR1174 PROTEIN-RELATED"/>
    <property type="match status" value="1"/>
</dbReference>
<dbReference type="OrthoDB" id="8582979at2"/>
<dbReference type="Pfam" id="PF06182">
    <property type="entry name" value="ABC2_membrane_6"/>
    <property type="match status" value="1"/>
</dbReference>
<organism evidence="2 3">
    <name type="scientific">Paenibacillus pini JCM 16418</name>
    <dbReference type="NCBI Taxonomy" id="1236976"/>
    <lineage>
        <taxon>Bacteria</taxon>
        <taxon>Bacillati</taxon>
        <taxon>Bacillota</taxon>
        <taxon>Bacilli</taxon>
        <taxon>Bacillales</taxon>
        <taxon>Paenibacillaceae</taxon>
        <taxon>Paenibacillus</taxon>
    </lineage>
</organism>
<proteinExistence type="predicted"/>
<dbReference type="Proteomes" id="UP000019364">
    <property type="component" value="Unassembled WGS sequence"/>
</dbReference>
<evidence type="ECO:0008006" key="4">
    <source>
        <dbReference type="Google" id="ProtNLM"/>
    </source>
</evidence>
<feature type="transmembrane region" description="Helical" evidence="1">
    <location>
        <begin position="208"/>
        <end position="226"/>
    </location>
</feature>
<keyword evidence="1" id="KW-0812">Transmembrane</keyword>
<keyword evidence="1" id="KW-0472">Membrane</keyword>
<dbReference type="eggNOG" id="COG4587">
    <property type="taxonomic scope" value="Bacteria"/>
</dbReference>
<keyword evidence="3" id="KW-1185">Reference proteome</keyword>
<dbReference type="InterPro" id="IPR010390">
    <property type="entry name" value="ABC-2_transporter-like"/>
</dbReference>
<feature type="transmembrane region" description="Helical" evidence="1">
    <location>
        <begin position="146"/>
        <end position="174"/>
    </location>
</feature>